<feature type="domain" description="Mammalian cell entry C-terminal" evidence="4">
    <location>
        <begin position="155"/>
        <end position="324"/>
    </location>
</feature>
<dbReference type="Pfam" id="PF02470">
    <property type="entry name" value="MlaD"/>
    <property type="match status" value="1"/>
</dbReference>
<dbReference type="PANTHER" id="PTHR33371">
    <property type="entry name" value="INTERMEMBRANE PHOSPHOLIPID TRANSPORT SYSTEM BINDING PROTEIN MLAD-RELATED"/>
    <property type="match status" value="1"/>
</dbReference>
<sequence>MKAPWGTRLENAAIRAVGEIIPLLDLGAALVVRLAEWAKRHVTAFSITGLIMLLIGGSAYLAVDVIGADPLRQMYTVRVRLAESGGLLPRGDVTFRGVRVGTVRSVGLADRGVVAVAEIDAAVRIPADGTVTVARLSAAGEQYLDFRPVSDAAPYLRDGGVIDADKTSTPVTINEFLTDTSAFVSGLNPRRLDTIVGELDKALADGPDRLRTVIGGLSRAMAGLTDLLPQTRSLLEHLEVIAETTSHAQPDLTTLVQGSGVLFRQFSAADDELRRLLDLGPGQLATLGGVIGETADPVTNLVTNFLAITRAARLRTPALRALFPAIQLGTAAMGTPFHDNAFHTLLDIWPRPTCEYDSIPVSPVRLGDGRVRLYNYCVTDDPGMQIRGSADAPRPAVPGNGATAPPGVDPDAETPPITPN</sequence>
<dbReference type="eggNOG" id="COG1463">
    <property type="taxonomic scope" value="Bacteria"/>
</dbReference>
<dbReference type="AlphaFoldDB" id="W5TGE1"/>
<dbReference type="GO" id="GO:0005576">
    <property type="term" value="C:extracellular region"/>
    <property type="evidence" value="ECO:0007669"/>
    <property type="project" value="TreeGrafter"/>
</dbReference>
<evidence type="ECO:0000259" key="4">
    <source>
        <dbReference type="Pfam" id="PF11887"/>
    </source>
</evidence>
<protein>
    <submittedName>
        <fullName evidence="5">MCE family protein MceF</fullName>
    </submittedName>
</protein>
<dbReference type="KEGG" id="nno:NONO_c15150"/>
<dbReference type="Proteomes" id="UP000019150">
    <property type="component" value="Chromosome"/>
</dbReference>
<feature type="region of interest" description="Disordered" evidence="1">
    <location>
        <begin position="384"/>
        <end position="420"/>
    </location>
</feature>
<accession>W5TGE1</accession>
<keyword evidence="2" id="KW-1133">Transmembrane helix</keyword>
<evidence type="ECO:0000313" key="6">
    <source>
        <dbReference type="Proteomes" id="UP000019150"/>
    </source>
</evidence>
<dbReference type="Pfam" id="PF11887">
    <property type="entry name" value="Mce4_CUP1"/>
    <property type="match status" value="1"/>
</dbReference>
<dbReference type="InterPro" id="IPR003399">
    <property type="entry name" value="Mce/MlaD"/>
</dbReference>
<dbReference type="PANTHER" id="PTHR33371:SF16">
    <property type="entry name" value="MCE-FAMILY PROTEIN MCE3F"/>
    <property type="match status" value="1"/>
</dbReference>
<dbReference type="STRING" id="1415166.NONO_c15150"/>
<evidence type="ECO:0000256" key="1">
    <source>
        <dbReference type="SAM" id="MobiDB-lite"/>
    </source>
</evidence>
<keyword evidence="2" id="KW-0472">Membrane</keyword>
<keyword evidence="2" id="KW-0812">Transmembrane</keyword>
<dbReference type="InterPro" id="IPR024516">
    <property type="entry name" value="Mce_C"/>
</dbReference>
<evidence type="ECO:0000313" key="5">
    <source>
        <dbReference type="EMBL" id="AHH16316.1"/>
    </source>
</evidence>
<evidence type="ECO:0000259" key="3">
    <source>
        <dbReference type="Pfam" id="PF02470"/>
    </source>
</evidence>
<feature type="domain" description="Mce/MlaD" evidence="3">
    <location>
        <begin position="74"/>
        <end position="148"/>
    </location>
</feature>
<gene>
    <name evidence="5" type="primary">mce4F</name>
    <name evidence="5" type="ORF">NONO_c15150</name>
</gene>
<name>W5TGE1_9NOCA</name>
<dbReference type="RefSeq" id="WP_025347832.1">
    <property type="nucleotide sequence ID" value="NZ_CP006850.1"/>
</dbReference>
<organism evidence="5 6">
    <name type="scientific">Nocardia nova SH22a</name>
    <dbReference type="NCBI Taxonomy" id="1415166"/>
    <lineage>
        <taxon>Bacteria</taxon>
        <taxon>Bacillati</taxon>
        <taxon>Actinomycetota</taxon>
        <taxon>Actinomycetes</taxon>
        <taxon>Mycobacteriales</taxon>
        <taxon>Nocardiaceae</taxon>
        <taxon>Nocardia</taxon>
    </lineage>
</organism>
<dbReference type="InterPro" id="IPR052336">
    <property type="entry name" value="MlaD_Phospholipid_Transporter"/>
</dbReference>
<reference evidence="5 6" key="1">
    <citation type="journal article" date="2014" name="Appl. Environ. Microbiol.">
        <title>Insights into the Microbial Degradation of Rubber and Gutta-Percha by Analysis of the Complete Genome of Nocardia nova SH22a.</title>
        <authorList>
            <person name="Luo Q."/>
            <person name="Hiessl S."/>
            <person name="Poehlein A."/>
            <person name="Daniel R."/>
            <person name="Steinbuchel A."/>
        </authorList>
    </citation>
    <scope>NUCLEOTIDE SEQUENCE [LARGE SCALE GENOMIC DNA]</scope>
    <source>
        <strain evidence="5">SH22a</strain>
    </source>
</reference>
<feature type="transmembrane region" description="Helical" evidence="2">
    <location>
        <begin position="44"/>
        <end position="63"/>
    </location>
</feature>
<proteinExistence type="predicted"/>
<evidence type="ECO:0000256" key="2">
    <source>
        <dbReference type="SAM" id="Phobius"/>
    </source>
</evidence>
<keyword evidence="6" id="KW-1185">Reference proteome</keyword>
<dbReference type="HOGENOM" id="CLU_032980_1_0_11"/>
<dbReference type="PATRIC" id="fig|1415166.3.peg.1539"/>
<dbReference type="EMBL" id="CP006850">
    <property type="protein sequence ID" value="AHH16316.1"/>
    <property type="molecule type" value="Genomic_DNA"/>
</dbReference>